<dbReference type="InterPro" id="IPR032095">
    <property type="entry name" value="Sacchrp_dh-like_C"/>
</dbReference>
<dbReference type="InterPro" id="IPR051168">
    <property type="entry name" value="AASS"/>
</dbReference>
<protein>
    <submittedName>
        <fullName evidence="4">Saccharopine dehydrogenase (NADP+, L-glutamate forming)</fullName>
    </submittedName>
</protein>
<dbReference type="Proteomes" id="UP000198393">
    <property type="component" value="Unassembled WGS sequence"/>
</dbReference>
<feature type="domain" description="Saccharopine dehydrogenase-like C-terminal" evidence="3">
    <location>
        <begin position="126"/>
        <end position="435"/>
    </location>
</feature>
<dbReference type="PANTHER" id="PTHR11133:SF22">
    <property type="entry name" value="ALPHA-AMINOADIPIC SEMIALDEHYDE SYNTHASE, MITOCHONDRIAL"/>
    <property type="match status" value="1"/>
</dbReference>
<dbReference type="SUPFAM" id="SSF51735">
    <property type="entry name" value="NAD(P)-binding Rossmann-fold domains"/>
    <property type="match status" value="1"/>
</dbReference>
<evidence type="ECO:0000313" key="4">
    <source>
        <dbReference type="EMBL" id="SNT06488.1"/>
    </source>
</evidence>
<name>A0A239JM47_EKHLU</name>
<feature type="domain" description="Saccharopine dehydrogenase NADP binding" evidence="2">
    <location>
        <begin position="4"/>
        <end position="121"/>
    </location>
</feature>
<accession>A0A239JM47</accession>
<proteinExistence type="predicted"/>
<sequence length="449" mass="51229">MQNILIIGAGKSSTALINYLLDHATEEQWNITIAEKDLKLAESKIKDHPQAKAVPFDVFDEEILTNLVGEHELIISMLPASLHIHVARKCAELKKHFLTASYLTEEIKSLHGQFENAGKLMIMEMGLDPGIDHMSAMKVLDELREKKYELTGFETFTGGLVAEESVGDNPWKYKFTWNPRNVVLAGQGTCKFIQEGRYKYIPYQKLFRRTEAIYIPDHGYFEGYANRDSLSYLDVYNLRGIKTLYRGTLRRPGYCAAWDVFVQLGATDDTYEMENVSNMTHRQFINSFLSYNPKDSIELKLAHYLSLDLDNGIMFKLKWLGMFDDELVGLNQGTPAQILEHILKKKWTLEPHDKDMIVMWHKFNFVADGKPRQIESSMVTMGDDEVNTAMSKTVGLPLAIAAKLILQGKIKLSGVHVPIKKEIYEPVLDELTNTGLVFSEREVEPTFYS</sequence>
<dbReference type="SUPFAM" id="SSF55347">
    <property type="entry name" value="Glyceraldehyde-3-phosphate dehydrogenase-like, C-terminal domain"/>
    <property type="match status" value="1"/>
</dbReference>
<gene>
    <name evidence="4" type="ORF">SAMN05421640_2230</name>
</gene>
<keyword evidence="5" id="KW-1185">Reference proteome</keyword>
<keyword evidence="1" id="KW-0560">Oxidoreductase</keyword>
<dbReference type="Pfam" id="PF03435">
    <property type="entry name" value="Sacchrp_dh_NADP"/>
    <property type="match status" value="1"/>
</dbReference>
<dbReference type="EMBL" id="FZPD01000003">
    <property type="protein sequence ID" value="SNT06488.1"/>
    <property type="molecule type" value="Genomic_DNA"/>
</dbReference>
<evidence type="ECO:0000259" key="2">
    <source>
        <dbReference type="Pfam" id="PF03435"/>
    </source>
</evidence>
<dbReference type="RefSeq" id="WP_089356935.1">
    <property type="nucleotide sequence ID" value="NZ_FZPD01000003.1"/>
</dbReference>
<dbReference type="Gene3D" id="3.30.360.10">
    <property type="entry name" value="Dihydrodipicolinate Reductase, domain 2"/>
    <property type="match status" value="1"/>
</dbReference>
<dbReference type="GO" id="GO:0019878">
    <property type="term" value="P:lysine biosynthetic process via aminoadipic acid"/>
    <property type="evidence" value="ECO:0007669"/>
    <property type="project" value="TreeGrafter"/>
</dbReference>
<dbReference type="Gene3D" id="3.40.50.720">
    <property type="entry name" value="NAD(P)-binding Rossmann-like Domain"/>
    <property type="match status" value="1"/>
</dbReference>
<dbReference type="GO" id="GO:0005737">
    <property type="term" value="C:cytoplasm"/>
    <property type="evidence" value="ECO:0007669"/>
    <property type="project" value="TreeGrafter"/>
</dbReference>
<dbReference type="OrthoDB" id="973788at2"/>
<dbReference type="AlphaFoldDB" id="A0A239JM47"/>
<dbReference type="InterPro" id="IPR005097">
    <property type="entry name" value="Sacchrp_dh_NADP-bd"/>
</dbReference>
<dbReference type="Pfam" id="PF16653">
    <property type="entry name" value="Sacchrp_dh_C"/>
    <property type="match status" value="1"/>
</dbReference>
<reference evidence="4 5" key="1">
    <citation type="submission" date="2017-06" db="EMBL/GenBank/DDBJ databases">
        <authorList>
            <person name="Kim H.J."/>
            <person name="Triplett B.A."/>
        </authorList>
    </citation>
    <scope>NUCLEOTIDE SEQUENCE [LARGE SCALE GENOMIC DNA]</scope>
    <source>
        <strain evidence="4 5">DSM 19307</strain>
    </source>
</reference>
<dbReference type="Gene3D" id="1.10.1870.10">
    <property type="entry name" value="Domain 3, Saccharopine reductase"/>
    <property type="match status" value="1"/>
</dbReference>
<evidence type="ECO:0000256" key="1">
    <source>
        <dbReference type="ARBA" id="ARBA00023002"/>
    </source>
</evidence>
<dbReference type="GO" id="GO:0004753">
    <property type="term" value="F:saccharopine dehydrogenase activity"/>
    <property type="evidence" value="ECO:0007669"/>
    <property type="project" value="TreeGrafter"/>
</dbReference>
<evidence type="ECO:0000313" key="5">
    <source>
        <dbReference type="Proteomes" id="UP000198393"/>
    </source>
</evidence>
<dbReference type="InterPro" id="IPR036291">
    <property type="entry name" value="NAD(P)-bd_dom_sf"/>
</dbReference>
<dbReference type="PANTHER" id="PTHR11133">
    <property type="entry name" value="SACCHAROPINE DEHYDROGENASE"/>
    <property type="match status" value="1"/>
</dbReference>
<evidence type="ECO:0000259" key="3">
    <source>
        <dbReference type="Pfam" id="PF16653"/>
    </source>
</evidence>
<organism evidence="4 5">
    <name type="scientific">Ekhidna lutea</name>
    <dbReference type="NCBI Taxonomy" id="447679"/>
    <lineage>
        <taxon>Bacteria</taxon>
        <taxon>Pseudomonadati</taxon>
        <taxon>Bacteroidota</taxon>
        <taxon>Cytophagia</taxon>
        <taxon>Cytophagales</taxon>
        <taxon>Reichenbachiellaceae</taxon>
        <taxon>Ekhidna</taxon>
    </lineage>
</organism>